<feature type="compositionally biased region" description="Basic residues" evidence="1">
    <location>
        <begin position="10"/>
        <end position="19"/>
    </location>
</feature>
<feature type="region of interest" description="Disordered" evidence="1">
    <location>
        <begin position="1"/>
        <end position="22"/>
    </location>
</feature>
<evidence type="ECO:0000313" key="2">
    <source>
        <dbReference type="EMBL" id="KAG0724132.1"/>
    </source>
</evidence>
<dbReference type="EMBL" id="JACEEZ010007320">
    <property type="protein sequence ID" value="KAG0724132.1"/>
    <property type="molecule type" value="Genomic_DNA"/>
</dbReference>
<comment type="caution">
    <text evidence="2">The sequence shown here is derived from an EMBL/GenBank/DDBJ whole genome shotgun (WGS) entry which is preliminary data.</text>
</comment>
<sequence length="227" mass="25520">MRHCEAAGHTPHHKVHAHPPRPLGPNLPNLTDACLIVKVVNSILSRTLLTPRHFQAQTDEVRHTMVTCLFCEVRWLSWSHAVPMCDCSGIATFLRQKTLPGADLFFQPAGLLVWPLKVSLRINALCDAQPKNILVTDCIRNHRLEVSCAWGAQRLLVSLCFFLYCGLAPVRGLTLVLVLSPLREKFCLPFQGVRPRAPGFSSFSPPPFDFPWGRTPAPLQWILWGFM</sequence>
<reference evidence="2" key="1">
    <citation type="submission" date="2020-07" db="EMBL/GenBank/DDBJ databases">
        <title>The High-quality genome of the commercially important snow crab, Chionoecetes opilio.</title>
        <authorList>
            <person name="Jeong J.-H."/>
            <person name="Ryu S."/>
        </authorList>
    </citation>
    <scope>NUCLEOTIDE SEQUENCE</scope>
    <source>
        <strain evidence="2">MADBK_172401_WGS</strain>
        <tissue evidence="2">Digestive gland</tissue>
    </source>
</reference>
<dbReference type="AlphaFoldDB" id="A0A8J4YBJ5"/>
<dbReference type="Proteomes" id="UP000770661">
    <property type="component" value="Unassembled WGS sequence"/>
</dbReference>
<proteinExistence type="predicted"/>
<keyword evidence="3" id="KW-1185">Reference proteome</keyword>
<gene>
    <name evidence="2" type="ORF">GWK47_041284</name>
</gene>
<evidence type="ECO:0000256" key="1">
    <source>
        <dbReference type="SAM" id="MobiDB-lite"/>
    </source>
</evidence>
<name>A0A8J4YBJ5_CHIOP</name>
<organism evidence="2 3">
    <name type="scientific">Chionoecetes opilio</name>
    <name type="common">Atlantic snow crab</name>
    <name type="synonym">Cancer opilio</name>
    <dbReference type="NCBI Taxonomy" id="41210"/>
    <lineage>
        <taxon>Eukaryota</taxon>
        <taxon>Metazoa</taxon>
        <taxon>Ecdysozoa</taxon>
        <taxon>Arthropoda</taxon>
        <taxon>Crustacea</taxon>
        <taxon>Multicrustacea</taxon>
        <taxon>Malacostraca</taxon>
        <taxon>Eumalacostraca</taxon>
        <taxon>Eucarida</taxon>
        <taxon>Decapoda</taxon>
        <taxon>Pleocyemata</taxon>
        <taxon>Brachyura</taxon>
        <taxon>Eubrachyura</taxon>
        <taxon>Majoidea</taxon>
        <taxon>Majidae</taxon>
        <taxon>Chionoecetes</taxon>
    </lineage>
</organism>
<evidence type="ECO:0000313" key="3">
    <source>
        <dbReference type="Proteomes" id="UP000770661"/>
    </source>
</evidence>
<accession>A0A8J4YBJ5</accession>
<protein>
    <submittedName>
        <fullName evidence="2">Uncharacterized protein</fullName>
    </submittedName>
</protein>